<comment type="catalytic activity">
    <reaction evidence="6 7">
        <text>N(6)-[(R)-S(8)-aminomethyldihydrolipoyl]-L-lysyl-[protein] + (6S)-5,6,7,8-tetrahydrofolate = N(6)-[(R)-dihydrolipoyl]-L-lysyl-[protein] + (6R)-5,10-methylene-5,6,7,8-tetrahydrofolate + NH4(+)</text>
        <dbReference type="Rhea" id="RHEA:16945"/>
        <dbReference type="Rhea" id="RHEA-COMP:10475"/>
        <dbReference type="Rhea" id="RHEA-COMP:10492"/>
        <dbReference type="ChEBI" id="CHEBI:15636"/>
        <dbReference type="ChEBI" id="CHEBI:28938"/>
        <dbReference type="ChEBI" id="CHEBI:57453"/>
        <dbReference type="ChEBI" id="CHEBI:83100"/>
        <dbReference type="ChEBI" id="CHEBI:83143"/>
        <dbReference type="EC" id="2.1.2.10"/>
    </reaction>
</comment>
<accession>A0A401ZE96</accession>
<feature type="domain" description="GCVT N-terminal" evidence="9">
    <location>
        <begin position="16"/>
        <end position="273"/>
    </location>
</feature>
<dbReference type="Pfam" id="PF08669">
    <property type="entry name" value="GCV_T_C"/>
    <property type="match status" value="1"/>
</dbReference>
<dbReference type="SUPFAM" id="SSF101790">
    <property type="entry name" value="Aminomethyltransferase beta-barrel domain"/>
    <property type="match status" value="1"/>
</dbReference>
<dbReference type="RefSeq" id="WP_126596233.1">
    <property type="nucleotide sequence ID" value="NZ_BIFQ01000001.1"/>
</dbReference>
<keyword evidence="12" id="KW-1185">Reference proteome</keyword>
<evidence type="ECO:0000259" key="10">
    <source>
        <dbReference type="Pfam" id="PF08669"/>
    </source>
</evidence>
<dbReference type="InterPro" id="IPR013977">
    <property type="entry name" value="GcvT_C"/>
</dbReference>
<evidence type="ECO:0000256" key="4">
    <source>
        <dbReference type="ARBA" id="ARBA00022679"/>
    </source>
</evidence>
<dbReference type="GO" id="GO:0004047">
    <property type="term" value="F:aminomethyltransferase activity"/>
    <property type="evidence" value="ECO:0007669"/>
    <property type="project" value="UniProtKB-UniRule"/>
</dbReference>
<comment type="similarity">
    <text evidence="1 7">Belongs to the GcvT family.</text>
</comment>
<feature type="domain" description="Aminomethyltransferase C-terminal" evidence="10">
    <location>
        <begin position="292"/>
        <end position="370"/>
    </location>
</feature>
<organism evidence="11 12">
    <name type="scientific">Dictyobacter aurantiacus</name>
    <dbReference type="NCBI Taxonomy" id="1936993"/>
    <lineage>
        <taxon>Bacteria</taxon>
        <taxon>Bacillati</taxon>
        <taxon>Chloroflexota</taxon>
        <taxon>Ktedonobacteria</taxon>
        <taxon>Ktedonobacterales</taxon>
        <taxon>Dictyobacteraceae</taxon>
        <taxon>Dictyobacter</taxon>
    </lineage>
</organism>
<dbReference type="GO" id="GO:0008168">
    <property type="term" value="F:methyltransferase activity"/>
    <property type="evidence" value="ECO:0007669"/>
    <property type="project" value="UniProtKB-KW"/>
</dbReference>
<dbReference type="PANTHER" id="PTHR43757">
    <property type="entry name" value="AMINOMETHYLTRANSFERASE"/>
    <property type="match status" value="1"/>
</dbReference>
<dbReference type="FunFam" id="2.40.30.110:FF:000003">
    <property type="entry name" value="Aminomethyltransferase"/>
    <property type="match status" value="1"/>
</dbReference>
<dbReference type="EMBL" id="BIFQ01000001">
    <property type="protein sequence ID" value="GCE05159.1"/>
    <property type="molecule type" value="Genomic_DNA"/>
</dbReference>
<reference evidence="12" key="1">
    <citation type="submission" date="2018-12" db="EMBL/GenBank/DDBJ databases">
        <title>Tengunoibacter tsumagoiensis gen. nov., sp. nov., Dictyobacter kobayashii sp. nov., D. alpinus sp. nov., and D. joshuensis sp. nov. and description of Dictyobacteraceae fam. nov. within the order Ktedonobacterales isolated from Tengu-no-mugimeshi.</title>
        <authorList>
            <person name="Wang C.M."/>
            <person name="Zheng Y."/>
            <person name="Sakai Y."/>
            <person name="Toyoda A."/>
            <person name="Minakuchi Y."/>
            <person name="Abe K."/>
            <person name="Yokota A."/>
            <person name="Yabe S."/>
        </authorList>
    </citation>
    <scope>NUCLEOTIDE SEQUENCE [LARGE SCALE GENOMIC DNA]</scope>
    <source>
        <strain evidence="12">S-27</strain>
    </source>
</reference>
<dbReference type="GO" id="GO:0005960">
    <property type="term" value="C:glycine cleavage complex"/>
    <property type="evidence" value="ECO:0007669"/>
    <property type="project" value="InterPro"/>
</dbReference>
<dbReference type="NCBIfam" id="TIGR00528">
    <property type="entry name" value="gcvT"/>
    <property type="match status" value="1"/>
</dbReference>
<evidence type="ECO:0000256" key="5">
    <source>
        <dbReference type="ARBA" id="ARBA00031395"/>
    </source>
</evidence>
<dbReference type="Proteomes" id="UP000287224">
    <property type="component" value="Unassembled WGS sequence"/>
</dbReference>
<dbReference type="EC" id="2.1.2.10" evidence="2 7"/>
<evidence type="ECO:0000256" key="3">
    <source>
        <dbReference type="ARBA" id="ARBA00022576"/>
    </source>
</evidence>
<evidence type="ECO:0000256" key="6">
    <source>
        <dbReference type="ARBA" id="ARBA00047665"/>
    </source>
</evidence>
<gene>
    <name evidence="7 11" type="primary">gcvT</name>
    <name evidence="11" type="ORF">KDAU_24880</name>
</gene>
<protein>
    <recommendedName>
        <fullName evidence="2 7">Aminomethyltransferase</fullName>
        <ecNumber evidence="2 7">2.1.2.10</ecNumber>
    </recommendedName>
    <alternativeName>
        <fullName evidence="5 7">Glycine cleavage system T protein</fullName>
    </alternativeName>
</protein>
<evidence type="ECO:0000256" key="2">
    <source>
        <dbReference type="ARBA" id="ARBA00012616"/>
    </source>
</evidence>
<dbReference type="GO" id="GO:0005829">
    <property type="term" value="C:cytosol"/>
    <property type="evidence" value="ECO:0007669"/>
    <property type="project" value="TreeGrafter"/>
</dbReference>
<sequence>MTTNDNGVSQLKRTPLYERHRALGARLVEFGGWEMPVQYSSILEEHQAVRTRAGLFDVSHMGEFKVEGQDALPFLQHLVPNDVSRLAIQQALYTQLCLPDGNVIDDLLIYHLAEDHYMLVVNAANIDKDFTWVQQQAKQFQHVSLSNQSDTTALIALQGPLALDILQPLTAVDLKDMRYYRFVPGEVAGIHCLISRTGYTGEDGFELYCSSADAVGLWDSLLAAGQPKGLLPAGLGARDTLRLEAGLCLYGHELDEQTNPLEARLGWTVKLAKGAFIGSEALQKVKEQGPKRLLVGVQLLERGVPRGGYPLYAGEQQIGSLTSGAPGPTVQKNIGMGYVDAAHAEPGTSIFVEIRGKRIPAQIVALPFYKRK</sequence>
<dbReference type="GO" id="GO:0019464">
    <property type="term" value="P:glycine decarboxylation via glycine cleavage system"/>
    <property type="evidence" value="ECO:0007669"/>
    <property type="project" value="UniProtKB-UniRule"/>
</dbReference>
<dbReference type="FunFam" id="3.30.70.1400:FF:000001">
    <property type="entry name" value="Aminomethyltransferase"/>
    <property type="match status" value="1"/>
</dbReference>
<dbReference type="InterPro" id="IPR006222">
    <property type="entry name" value="GCVT_N"/>
</dbReference>
<dbReference type="PANTHER" id="PTHR43757:SF2">
    <property type="entry name" value="AMINOMETHYLTRANSFERASE, MITOCHONDRIAL"/>
    <property type="match status" value="1"/>
</dbReference>
<feature type="binding site" evidence="8">
    <location>
        <position position="206"/>
    </location>
    <ligand>
        <name>substrate</name>
    </ligand>
</feature>
<evidence type="ECO:0000259" key="9">
    <source>
        <dbReference type="Pfam" id="PF01571"/>
    </source>
</evidence>
<evidence type="ECO:0000313" key="11">
    <source>
        <dbReference type="EMBL" id="GCE05159.1"/>
    </source>
</evidence>
<dbReference type="InterPro" id="IPR006223">
    <property type="entry name" value="GcvT"/>
</dbReference>
<dbReference type="InterPro" id="IPR022903">
    <property type="entry name" value="GcvT_bac"/>
</dbReference>
<evidence type="ECO:0000256" key="8">
    <source>
        <dbReference type="PIRSR" id="PIRSR006487-1"/>
    </source>
</evidence>
<dbReference type="GO" id="GO:0032259">
    <property type="term" value="P:methylation"/>
    <property type="evidence" value="ECO:0007669"/>
    <property type="project" value="UniProtKB-KW"/>
</dbReference>
<comment type="subunit">
    <text evidence="7">The glycine cleavage system is composed of four proteins: P, T, L and H.</text>
</comment>
<dbReference type="InterPro" id="IPR027266">
    <property type="entry name" value="TrmE/GcvT-like"/>
</dbReference>
<dbReference type="OrthoDB" id="9774591at2"/>
<comment type="function">
    <text evidence="7">The glycine cleavage system catalyzes the degradation of glycine.</text>
</comment>
<evidence type="ECO:0000256" key="7">
    <source>
        <dbReference type="HAMAP-Rule" id="MF_00259"/>
    </source>
</evidence>
<dbReference type="AlphaFoldDB" id="A0A401ZE96"/>
<dbReference type="PIRSF" id="PIRSF006487">
    <property type="entry name" value="GcvT"/>
    <property type="match status" value="1"/>
</dbReference>
<keyword evidence="4 7" id="KW-0808">Transferase</keyword>
<keyword evidence="11" id="KW-0489">Methyltransferase</keyword>
<proteinExistence type="inferred from homology"/>
<evidence type="ECO:0000313" key="12">
    <source>
        <dbReference type="Proteomes" id="UP000287224"/>
    </source>
</evidence>
<dbReference type="InterPro" id="IPR029043">
    <property type="entry name" value="GcvT/YgfZ_C"/>
</dbReference>
<dbReference type="Gene3D" id="2.40.30.110">
    <property type="entry name" value="Aminomethyltransferase beta-barrel domains"/>
    <property type="match status" value="1"/>
</dbReference>
<dbReference type="FunFam" id="4.10.1250.10:FF:000001">
    <property type="entry name" value="Aminomethyltransferase"/>
    <property type="match status" value="1"/>
</dbReference>
<dbReference type="NCBIfam" id="NF001567">
    <property type="entry name" value="PRK00389.1"/>
    <property type="match status" value="1"/>
</dbReference>
<dbReference type="Gene3D" id="3.30.1360.120">
    <property type="entry name" value="Probable tRNA modification gtpase trme, domain 1"/>
    <property type="match status" value="1"/>
</dbReference>
<dbReference type="Gene3D" id="4.10.1250.10">
    <property type="entry name" value="Aminomethyltransferase fragment"/>
    <property type="match status" value="1"/>
</dbReference>
<dbReference type="Pfam" id="PF01571">
    <property type="entry name" value="GCV_T"/>
    <property type="match status" value="1"/>
</dbReference>
<dbReference type="HAMAP" id="MF_00259">
    <property type="entry name" value="GcvT"/>
    <property type="match status" value="1"/>
</dbReference>
<name>A0A401ZE96_9CHLR</name>
<evidence type="ECO:0000256" key="1">
    <source>
        <dbReference type="ARBA" id="ARBA00008609"/>
    </source>
</evidence>
<dbReference type="InterPro" id="IPR028896">
    <property type="entry name" value="GcvT/YgfZ/DmdA"/>
</dbReference>
<keyword evidence="3 7" id="KW-0032">Aminotransferase</keyword>
<dbReference type="SUPFAM" id="SSF103025">
    <property type="entry name" value="Folate-binding domain"/>
    <property type="match status" value="1"/>
</dbReference>
<comment type="caution">
    <text evidence="11">The sequence shown here is derived from an EMBL/GenBank/DDBJ whole genome shotgun (WGS) entry which is preliminary data.</text>
</comment>
<dbReference type="GO" id="GO:0008483">
    <property type="term" value="F:transaminase activity"/>
    <property type="evidence" value="ECO:0007669"/>
    <property type="project" value="UniProtKB-KW"/>
</dbReference>
<dbReference type="Gene3D" id="3.30.70.1400">
    <property type="entry name" value="Aminomethyltransferase beta-barrel domains"/>
    <property type="match status" value="1"/>
</dbReference>